<dbReference type="EMBL" id="DVLP01000302">
    <property type="protein sequence ID" value="HIT75927.1"/>
    <property type="molecule type" value="Genomic_DNA"/>
</dbReference>
<protein>
    <submittedName>
        <fullName evidence="2">Alpha/beta hydrolase</fullName>
    </submittedName>
</protein>
<accession>A0A9D1GYU1</accession>
<comment type="caution">
    <text evidence="2">The sequence shown here is derived from an EMBL/GenBank/DDBJ whole genome shotgun (WGS) entry which is preliminary data.</text>
</comment>
<dbReference type="InterPro" id="IPR013595">
    <property type="entry name" value="Pept_S33_TAP-like_C"/>
</dbReference>
<sequence>NQGIDKSKVVAAGKEVDRLQSFGEVERITSRVLLLAGAKDAGGVASAQRLHDRIDGSVLQVIDGAGHLVNKDAPAAFNQAVADFLG</sequence>
<evidence type="ECO:0000313" key="2">
    <source>
        <dbReference type="EMBL" id="HIT75927.1"/>
    </source>
</evidence>
<evidence type="ECO:0000313" key="3">
    <source>
        <dbReference type="Proteomes" id="UP000886842"/>
    </source>
</evidence>
<dbReference type="AlphaFoldDB" id="A0A9D1GYU1"/>
<feature type="non-terminal residue" evidence="2">
    <location>
        <position position="1"/>
    </location>
</feature>
<dbReference type="GO" id="GO:0016787">
    <property type="term" value="F:hydrolase activity"/>
    <property type="evidence" value="ECO:0007669"/>
    <property type="project" value="UniProtKB-KW"/>
</dbReference>
<dbReference type="Pfam" id="PF08386">
    <property type="entry name" value="Abhydrolase_4"/>
    <property type="match status" value="1"/>
</dbReference>
<dbReference type="SUPFAM" id="SSF53474">
    <property type="entry name" value="alpha/beta-Hydrolases"/>
    <property type="match status" value="1"/>
</dbReference>
<keyword evidence="2" id="KW-0378">Hydrolase</keyword>
<reference evidence="2" key="1">
    <citation type="submission" date="2020-10" db="EMBL/GenBank/DDBJ databases">
        <authorList>
            <person name="Gilroy R."/>
        </authorList>
    </citation>
    <scope>NUCLEOTIDE SEQUENCE</scope>
    <source>
        <strain evidence="2">ChiGjej1B1-24693</strain>
    </source>
</reference>
<organism evidence="2 3">
    <name type="scientific">Candidatus Avipropionibacterium avicola</name>
    <dbReference type="NCBI Taxonomy" id="2840701"/>
    <lineage>
        <taxon>Bacteria</taxon>
        <taxon>Bacillati</taxon>
        <taxon>Actinomycetota</taxon>
        <taxon>Actinomycetes</taxon>
        <taxon>Propionibacteriales</taxon>
        <taxon>Propionibacteriaceae</taxon>
        <taxon>Propionibacteriaceae incertae sedis</taxon>
        <taxon>Candidatus Avipropionibacterium</taxon>
    </lineage>
</organism>
<dbReference type="InterPro" id="IPR029058">
    <property type="entry name" value="AB_hydrolase_fold"/>
</dbReference>
<proteinExistence type="predicted"/>
<feature type="domain" description="Peptidase S33 tripeptidyl aminopeptidase-like C-terminal" evidence="1">
    <location>
        <begin position="28"/>
        <end position="85"/>
    </location>
</feature>
<reference evidence="2" key="2">
    <citation type="journal article" date="2021" name="PeerJ">
        <title>Extensive microbial diversity within the chicken gut microbiome revealed by metagenomics and culture.</title>
        <authorList>
            <person name="Gilroy R."/>
            <person name="Ravi A."/>
            <person name="Getino M."/>
            <person name="Pursley I."/>
            <person name="Horton D.L."/>
            <person name="Alikhan N.F."/>
            <person name="Baker D."/>
            <person name="Gharbi K."/>
            <person name="Hall N."/>
            <person name="Watson M."/>
            <person name="Adriaenssens E.M."/>
            <person name="Foster-Nyarko E."/>
            <person name="Jarju S."/>
            <person name="Secka A."/>
            <person name="Antonio M."/>
            <person name="Oren A."/>
            <person name="Chaudhuri R.R."/>
            <person name="La Ragione R."/>
            <person name="Hildebrand F."/>
            <person name="Pallen M.J."/>
        </authorList>
    </citation>
    <scope>NUCLEOTIDE SEQUENCE</scope>
    <source>
        <strain evidence="2">ChiGjej1B1-24693</strain>
    </source>
</reference>
<evidence type="ECO:0000259" key="1">
    <source>
        <dbReference type="Pfam" id="PF08386"/>
    </source>
</evidence>
<name>A0A9D1GYU1_9ACTN</name>
<gene>
    <name evidence="2" type="ORF">IAA98_10100</name>
</gene>
<dbReference type="Gene3D" id="3.40.50.1820">
    <property type="entry name" value="alpha/beta hydrolase"/>
    <property type="match status" value="1"/>
</dbReference>
<dbReference type="Proteomes" id="UP000886842">
    <property type="component" value="Unassembled WGS sequence"/>
</dbReference>